<dbReference type="EMBL" id="JAPHVQ010000099">
    <property type="protein sequence ID" value="MDE8035874.1"/>
    <property type="molecule type" value="Genomic_DNA"/>
</dbReference>
<feature type="non-terminal residue" evidence="1">
    <location>
        <position position="1"/>
    </location>
</feature>
<protein>
    <submittedName>
        <fullName evidence="1">Uncharacterized protein</fullName>
    </submittedName>
</protein>
<dbReference type="RefSeq" id="WP_275218629.1">
    <property type="nucleotide sequence ID" value="NZ_JAPHVQ010000099.1"/>
</dbReference>
<reference evidence="1" key="1">
    <citation type="submission" date="2022-11" db="EMBL/GenBank/DDBJ databases">
        <authorList>
            <person name="Kamali M."/>
            <person name="Peak L."/>
            <person name="Go Y.Y."/>
            <person name="Balasuriya U.B.R."/>
            <person name="Carossino M."/>
        </authorList>
    </citation>
    <scope>NUCLEOTIDE SEQUENCE</scope>
    <source>
        <strain evidence="1">4524</strain>
    </source>
</reference>
<comment type="caution">
    <text evidence="1">The sequence shown here is derived from an EMBL/GenBank/DDBJ whole genome shotgun (WGS) entry which is preliminary data.</text>
</comment>
<sequence>TFKSCESVIKLTFMLHGSLPSLTFPPAYTLLDSGFLPSCCWRLVCYRTLANQLTIGQAMRFYSNCLKFKTG</sequence>
<accession>A0A9X4G4N1</accession>
<name>A0A9X4G4N1_ACTEU</name>
<dbReference type="Proteomes" id="UP001142444">
    <property type="component" value="Unassembled WGS sequence"/>
</dbReference>
<evidence type="ECO:0000313" key="1">
    <source>
        <dbReference type="EMBL" id="MDE8035874.1"/>
    </source>
</evidence>
<proteinExistence type="predicted"/>
<dbReference type="AlphaFoldDB" id="A0A9X4G4N1"/>
<reference evidence="1" key="2">
    <citation type="journal article" date="2023" name="Pathogens">
        <title>Pathological Features and Genomic Characterization of an Actinobacillus equuli subsp. equuli Bearing Unique Virulence-Associated Genes from an Adult Horse with Pleuropneumonia.</title>
        <authorList>
            <person name="Kamali M."/>
            <person name="Carossino M."/>
            <person name="Del Piero F."/>
            <person name="Peak L."/>
            <person name="Mitchell M.S."/>
            <person name="Willette J."/>
            <person name="Baker R."/>
            <person name="Li F."/>
            <person name="Kenez A."/>
            <person name="Balasuriya U.B.R."/>
            <person name="Go Y.Y."/>
        </authorList>
    </citation>
    <scope>NUCLEOTIDE SEQUENCE</scope>
    <source>
        <strain evidence="1">4524</strain>
    </source>
</reference>
<keyword evidence="2" id="KW-1185">Reference proteome</keyword>
<evidence type="ECO:0000313" key="2">
    <source>
        <dbReference type="Proteomes" id="UP001142444"/>
    </source>
</evidence>
<organism evidence="1 2">
    <name type="scientific">Actinobacillus equuli subsp. equuli</name>
    <dbReference type="NCBI Taxonomy" id="202947"/>
    <lineage>
        <taxon>Bacteria</taxon>
        <taxon>Pseudomonadati</taxon>
        <taxon>Pseudomonadota</taxon>
        <taxon>Gammaproteobacteria</taxon>
        <taxon>Pasteurellales</taxon>
        <taxon>Pasteurellaceae</taxon>
        <taxon>Actinobacillus</taxon>
    </lineage>
</organism>
<gene>
    <name evidence="1" type="ORF">OQ257_12045</name>
</gene>